<evidence type="ECO:0000256" key="2">
    <source>
        <dbReference type="SAM" id="MobiDB-lite"/>
    </source>
</evidence>
<evidence type="ECO:0000313" key="4">
    <source>
        <dbReference type="Proteomes" id="UP000772434"/>
    </source>
</evidence>
<protein>
    <submittedName>
        <fullName evidence="3">Uncharacterized protein</fullName>
    </submittedName>
</protein>
<proteinExistence type="predicted"/>
<feature type="compositionally biased region" description="Low complexity" evidence="2">
    <location>
        <begin position="114"/>
        <end position="130"/>
    </location>
</feature>
<name>A0A9P5P486_9AGAR</name>
<feature type="region of interest" description="Disordered" evidence="2">
    <location>
        <begin position="474"/>
        <end position="547"/>
    </location>
</feature>
<keyword evidence="1" id="KW-0175">Coiled coil</keyword>
<feature type="region of interest" description="Disordered" evidence="2">
    <location>
        <begin position="101"/>
        <end position="251"/>
    </location>
</feature>
<dbReference type="AlphaFoldDB" id="A0A9P5P486"/>
<keyword evidence="4" id="KW-1185">Reference proteome</keyword>
<gene>
    <name evidence="3" type="ORF">BDP27DRAFT_1433705</name>
</gene>
<dbReference type="EMBL" id="JADNRY010000443">
    <property type="protein sequence ID" value="KAF9053977.1"/>
    <property type="molecule type" value="Genomic_DNA"/>
</dbReference>
<accession>A0A9P5P486</accession>
<feature type="compositionally biased region" description="Polar residues" evidence="2">
    <location>
        <begin position="202"/>
        <end position="211"/>
    </location>
</feature>
<feature type="coiled-coil region" evidence="1">
    <location>
        <begin position="278"/>
        <end position="305"/>
    </location>
</feature>
<dbReference type="Proteomes" id="UP000772434">
    <property type="component" value="Unassembled WGS sequence"/>
</dbReference>
<feature type="compositionally biased region" description="Polar residues" evidence="2">
    <location>
        <begin position="533"/>
        <end position="547"/>
    </location>
</feature>
<reference evidence="3" key="1">
    <citation type="submission" date="2020-11" db="EMBL/GenBank/DDBJ databases">
        <authorList>
            <consortium name="DOE Joint Genome Institute"/>
            <person name="Ahrendt S."/>
            <person name="Riley R."/>
            <person name="Andreopoulos W."/>
            <person name="Labutti K."/>
            <person name="Pangilinan J."/>
            <person name="Ruiz-Duenas F.J."/>
            <person name="Barrasa J.M."/>
            <person name="Sanchez-Garcia M."/>
            <person name="Camarero S."/>
            <person name="Miyauchi S."/>
            <person name="Serrano A."/>
            <person name="Linde D."/>
            <person name="Babiker R."/>
            <person name="Drula E."/>
            <person name="Ayuso-Fernandez I."/>
            <person name="Pacheco R."/>
            <person name="Padilla G."/>
            <person name="Ferreira P."/>
            <person name="Barriuso J."/>
            <person name="Kellner H."/>
            <person name="Castanera R."/>
            <person name="Alfaro M."/>
            <person name="Ramirez L."/>
            <person name="Pisabarro A.G."/>
            <person name="Kuo A."/>
            <person name="Tritt A."/>
            <person name="Lipzen A."/>
            <person name="He G."/>
            <person name="Yan M."/>
            <person name="Ng V."/>
            <person name="Cullen D."/>
            <person name="Martin F."/>
            <person name="Rosso M.-N."/>
            <person name="Henrissat B."/>
            <person name="Hibbett D."/>
            <person name="Martinez A.T."/>
            <person name="Grigoriev I.V."/>
        </authorList>
    </citation>
    <scope>NUCLEOTIDE SEQUENCE</scope>
    <source>
        <strain evidence="3">AH 40177</strain>
    </source>
</reference>
<comment type="caution">
    <text evidence="3">The sequence shown here is derived from an EMBL/GenBank/DDBJ whole genome shotgun (WGS) entry which is preliminary data.</text>
</comment>
<evidence type="ECO:0000313" key="3">
    <source>
        <dbReference type="EMBL" id="KAF9053977.1"/>
    </source>
</evidence>
<feature type="compositionally biased region" description="Low complexity" evidence="2">
    <location>
        <begin position="224"/>
        <end position="239"/>
    </location>
</feature>
<evidence type="ECO:0000256" key="1">
    <source>
        <dbReference type="SAM" id="Coils"/>
    </source>
</evidence>
<organism evidence="3 4">
    <name type="scientific">Rhodocollybia butyracea</name>
    <dbReference type="NCBI Taxonomy" id="206335"/>
    <lineage>
        <taxon>Eukaryota</taxon>
        <taxon>Fungi</taxon>
        <taxon>Dikarya</taxon>
        <taxon>Basidiomycota</taxon>
        <taxon>Agaricomycotina</taxon>
        <taxon>Agaricomycetes</taxon>
        <taxon>Agaricomycetidae</taxon>
        <taxon>Agaricales</taxon>
        <taxon>Marasmiineae</taxon>
        <taxon>Omphalotaceae</taxon>
        <taxon>Rhodocollybia</taxon>
    </lineage>
</organism>
<sequence length="547" mass="58986">MSEGSTQTPTCATGANLCTHKYGRQARRAVAASTVGRVSSITTIEQVSSVETVECVSSTTTLEASRGSSPVATQRVSSVTTVERISSIVKSVLYNSFQRTPRLSSSTVDEEEASPGGAPISSSIPPSSKSSRCKEGPSTTTSSKSSKRKEISSVDKLPTVQSSKRIEPVKLLLPPRPSTTSESPRKHSTPLVYIDKRPARLESSSPRNDTPASIDGDAIPPSAPSQSAKPKPSAKPTPSRNNVTRKAPYWKSTEKERELLCSKVREVRGRNGVLSAQVNVEKARADALQSQVRSLEENVTKVTDEFRGVAGRANDLETKLVLRKKAKERFFVSANLVIVSQASSIFPELAAPARQDYLPSMVLYPISIPRRCVRTKLWRRALFAINGNRSSAGLVTAGKPGSANSWWYDIHSPTDFLAHLQQQVYEALFRISNLVQDLASERISDSPILSAICSVWNNALCGALHSIGNSGSARSAPVPEKFGSPEPEPVAGPLSRPNYTPLPNPGKGTSSTVTWEDAKSEGEEQNELVAPNSEISYVPSSENLLFT</sequence>